<dbReference type="AlphaFoldDB" id="A0A839AP57"/>
<evidence type="ECO:0000313" key="3">
    <source>
        <dbReference type="EMBL" id="MBA6155511.1"/>
    </source>
</evidence>
<protein>
    <recommendedName>
        <fullName evidence="2">DUF6438 domain-containing protein</fullName>
    </recommendedName>
</protein>
<evidence type="ECO:0000256" key="1">
    <source>
        <dbReference type="SAM" id="SignalP"/>
    </source>
</evidence>
<dbReference type="RefSeq" id="WP_182124010.1">
    <property type="nucleotide sequence ID" value="NZ_JACGLS010000001.1"/>
</dbReference>
<dbReference type="EMBL" id="JACGLS010000001">
    <property type="protein sequence ID" value="MBA6155511.1"/>
    <property type="molecule type" value="Genomic_DNA"/>
</dbReference>
<sequence>MRYLLLSFFALTLACAAPKKDKENTTTEKETVIEVEEKTPEVVINNELILVLNNPEKVEDVKALITNSGLDWNKLIFDQDDLKIALITVPKEKVDFWVKRLGESGTFKSVEKNQILTINNIKKDYENRLISIKKTPCFGDCDVYDVSIDKEGNVIYNGIQYVLKTGKHKFKLTEKQLKKINDMLSEKDFSEFKKAYDDPRITDLPSTFITHNGKQIKIRLWKDIPDELINVHEYIEGILLDQKFLE</sequence>
<dbReference type="InterPro" id="IPR045497">
    <property type="entry name" value="DUF6438"/>
</dbReference>
<comment type="caution">
    <text evidence="3">The sequence shown here is derived from an EMBL/GenBank/DDBJ whole genome shotgun (WGS) entry which is preliminary data.</text>
</comment>
<evidence type="ECO:0000259" key="2">
    <source>
        <dbReference type="Pfam" id="PF20033"/>
    </source>
</evidence>
<feature type="chain" id="PRO_5032673751" description="DUF6438 domain-containing protein" evidence="1">
    <location>
        <begin position="17"/>
        <end position="246"/>
    </location>
</feature>
<gene>
    <name evidence="3" type="ORF">H3Z83_03100</name>
</gene>
<dbReference type="Proteomes" id="UP000563906">
    <property type="component" value="Unassembled WGS sequence"/>
</dbReference>
<keyword evidence="1" id="KW-0732">Signal</keyword>
<accession>A0A839AP57</accession>
<dbReference type="PROSITE" id="PS51257">
    <property type="entry name" value="PROKAR_LIPOPROTEIN"/>
    <property type="match status" value="1"/>
</dbReference>
<feature type="signal peptide" evidence="1">
    <location>
        <begin position="1"/>
        <end position="16"/>
    </location>
</feature>
<reference evidence="3 4" key="1">
    <citation type="submission" date="2020-07" db="EMBL/GenBank/DDBJ databases">
        <title>Bacterium isolated from marine sediment.</title>
        <authorList>
            <person name="Shang D."/>
            <person name="Du Z.-J."/>
        </authorList>
    </citation>
    <scope>NUCLEOTIDE SEQUENCE [LARGE SCALE GENOMIC DNA]</scope>
    <source>
        <strain evidence="3 4">S7007</strain>
    </source>
</reference>
<keyword evidence="4" id="KW-1185">Reference proteome</keyword>
<evidence type="ECO:0000313" key="4">
    <source>
        <dbReference type="Proteomes" id="UP000563906"/>
    </source>
</evidence>
<proteinExistence type="predicted"/>
<feature type="domain" description="DUF6438" evidence="2">
    <location>
        <begin position="129"/>
        <end position="238"/>
    </location>
</feature>
<dbReference type="Pfam" id="PF20033">
    <property type="entry name" value="DUF6438"/>
    <property type="match status" value="1"/>
</dbReference>
<name>A0A839AP57_9FLAO</name>
<organism evidence="3 4">
    <name type="scientific">Tenacibaculum pelagium</name>
    <dbReference type="NCBI Taxonomy" id="2759527"/>
    <lineage>
        <taxon>Bacteria</taxon>
        <taxon>Pseudomonadati</taxon>
        <taxon>Bacteroidota</taxon>
        <taxon>Flavobacteriia</taxon>
        <taxon>Flavobacteriales</taxon>
        <taxon>Flavobacteriaceae</taxon>
        <taxon>Tenacibaculum</taxon>
    </lineage>
</organism>